<organism evidence="1 2">
    <name type="scientific">Punica granatum</name>
    <name type="common">Pomegranate</name>
    <dbReference type="NCBI Taxonomy" id="22663"/>
    <lineage>
        <taxon>Eukaryota</taxon>
        <taxon>Viridiplantae</taxon>
        <taxon>Streptophyta</taxon>
        <taxon>Embryophyta</taxon>
        <taxon>Tracheophyta</taxon>
        <taxon>Spermatophyta</taxon>
        <taxon>Magnoliopsida</taxon>
        <taxon>eudicotyledons</taxon>
        <taxon>Gunneridae</taxon>
        <taxon>Pentapetalae</taxon>
        <taxon>rosids</taxon>
        <taxon>malvids</taxon>
        <taxon>Myrtales</taxon>
        <taxon>Lythraceae</taxon>
        <taxon>Punica</taxon>
    </lineage>
</organism>
<sequence length="88" mass="9564">MVMLSVGEVRERVMVVMDGWWEVMDVREIQICGGRSLEPPAMGAEAAANCGQPSLEGLTRGLGLSRGLTAWLGRAVDPIQLREKPEKA</sequence>
<dbReference type="AlphaFoldDB" id="A0A218WWK0"/>
<dbReference type="Proteomes" id="UP000197138">
    <property type="component" value="Unassembled WGS sequence"/>
</dbReference>
<proteinExistence type="predicted"/>
<name>A0A218WWK0_PUNGR</name>
<comment type="caution">
    <text evidence="1">The sequence shown here is derived from an EMBL/GenBank/DDBJ whole genome shotgun (WGS) entry which is preliminary data.</text>
</comment>
<evidence type="ECO:0000313" key="2">
    <source>
        <dbReference type="Proteomes" id="UP000197138"/>
    </source>
</evidence>
<gene>
    <name evidence="1" type="ORF">CDL15_Pgr021201</name>
</gene>
<accession>A0A218WWK0</accession>
<dbReference type="EMBL" id="MTKT01002941">
    <property type="protein sequence ID" value="OWM76919.1"/>
    <property type="molecule type" value="Genomic_DNA"/>
</dbReference>
<protein>
    <submittedName>
        <fullName evidence="1">Uncharacterized protein</fullName>
    </submittedName>
</protein>
<reference evidence="2" key="1">
    <citation type="journal article" date="2017" name="Plant J.">
        <title>The pomegranate (Punica granatum L.) genome and the genomics of punicalagin biosynthesis.</title>
        <authorList>
            <person name="Qin G."/>
            <person name="Xu C."/>
            <person name="Ming R."/>
            <person name="Tang H."/>
            <person name="Guyot R."/>
            <person name="Kramer E.M."/>
            <person name="Hu Y."/>
            <person name="Yi X."/>
            <person name="Qi Y."/>
            <person name="Xu X."/>
            <person name="Gao Z."/>
            <person name="Pan H."/>
            <person name="Jian J."/>
            <person name="Tian Y."/>
            <person name="Yue Z."/>
            <person name="Xu Y."/>
        </authorList>
    </citation>
    <scope>NUCLEOTIDE SEQUENCE [LARGE SCALE GENOMIC DNA]</scope>
    <source>
        <strain evidence="2">cv. Dabenzi</strain>
    </source>
</reference>
<evidence type="ECO:0000313" key="1">
    <source>
        <dbReference type="EMBL" id="OWM76919.1"/>
    </source>
</evidence>